<dbReference type="GO" id="GO:0003677">
    <property type="term" value="F:DNA binding"/>
    <property type="evidence" value="ECO:0007669"/>
    <property type="project" value="InterPro"/>
</dbReference>
<dbReference type="Pfam" id="PF00589">
    <property type="entry name" value="Phage_integrase"/>
    <property type="match status" value="1"/>
</dbReference>
<evidence type="ECO:0000256" key="1">
    <source>
        <dbReference type="ARBA" id="ARBA00023172"/>
    </source>
</evidence>
<reference evidence="5" key="1">
    <citation type="submission" date="2008-12" db="EMBL/GenBank/DDBJ databases">
        <title>Annotation of Streptomyces ghanaensis ATCC 14672.</title>
        <authorList>
            <consortium name="The Broad Institute Genome Sequencing Platform"/>
            <consortium name="Broad Institute Microbial Sequencing Center"/>
            <person name="Fischbach M."/>
            <person name="Ward D."/>
            <person name="Young S."/>
            <person name="Kodira C.D."/>
            <person name="Zeng Q."/>
            <person name="Koehrsen M."/>
            <person name="Godfrey P."/>
            <person name="Alvarado L."/>
            <person name="Berlin A.M."/>
            <person name="Borenstein D."/>
            <person name="Chen Z."/>
            <person name="Engels R."/>
            <person name="Freedman E."/>
            <person name="Gellesch M."/>
            <person name="Goldberg J."/>
            <person name="Griggs A."/>
            <person name="Gujja S."/>
            <person name="Heiman D.I."/>
            <person name="Hepburn T.A."/>
            <person name="Howarth C."/>
            <person name="Jen D."/>
            <person name="Larson L."/>
            <person name="Lewis B."/>
            <person name="Mehta T."/>
            <person name="Park D."/>
            <person name="Pearson M."/>
            <person name="Roberts A."/>
            <person name="Saif S."/>
            <person name="Shea T.D."/>
            <person name="Shenoy N."/>
            <person name="Sisk P."/>
            <person name="Stolte C."/>
            <person name="Sykes S.N."/>
            <person name="Walk T."/>
            <person name="White J."/>
            <person name="Yandava C."/>
            <person name="Straight P."/>
            <person name="Clardy J."/>
            <person name="Hung D."/>
            <person name="Kolter R."/>
            <person name="Mekalanos J."/>
            <person name="Walker S."/>
            <person name="Walsh C.T."/>
            <person name="Wieland B.L.C."/>
            <person name="Ilzarbe M."/>
            <person name="Galagan J."/>
            <person name="Nusbaum C."/>
            <person name="Birren B."/>
        </authorList>
    </citation>
    <scope>NUCLEOTIDE SEQUENCE [LARGE SCALE GENOMIC DNA]</scope>
    <source>
        <strain evidence="5">ATCC 14672 / DSM 40746 / JCM 4963 / KCTC 9882 / NRRL B-12104 / FH 1290</strain>
    </source>
</reference>
<dbReference type="EMBL" id="DS999641">
    <property type="protein sequence ID" value="EFE67083.2"/>
    <property type="molecule type" value="Genomic_DNA"/>
</dbReference>
<dbReference type="Proteomes" id="UP000003824">
    <property type="component" value="Unassembled WGS sequence"/>
</dbReference>
<feature type="domain" description="Tyr recombinase" evidence="3">
    <location>
        <begin position="254"/>
        <end position="474"/>
    </location>
</feature>
<gene>
    <name evidence="4" type="ORF">SSFG_02332</name>
</gene>
<accession>D5ZXF0</accession>
<dbReference type="Gene3D" id="1.10.443.10">
    <property type="entry name" value="Intergrase catalytic core"/>
    <property type="match status" value="1"/>
</dbReference>
<sequence>MTNGTNPRAGKNTTSAPEGFSFDVRLWKVTKAQSKTRPYQLRWKVGGKVSSATFATIALAESRRSELWQAMRRGEAFRIADGHPESEVRAAEAAAQVREQLFWFQFCREYVALRWPTAAAKTRESIADGLASVTLAMVEQDRQMPAPEELRLAFRWAVVPKHADLEPPEKLRDSYVWIEKRSLPVASLADPKILRDVQYRLYFKLDGTPAAGETARRRRRALNTAVEYAIERGALKENPLSSINKGQNSSSDRVDPRVLVNKTQAAQLLAAVSYIGTWNRKKGRRLVAFYAVMYFAALRPSEAVGLKKDDCYLPDNGWGVLTLRDTHPVSGKKWTDSGTRHEKRGLKSRGAKEDRPVPIPPPLVRILRDHIAEFGTAKDGRLFTNERGGLVGSSTYWRVWRDAREYALAPELQASILGGRPYDLRHTCITTWLNAGVPVAEVARRVGNSPEVIHRVYEGCIYGQEEAMNKKIEKELDWPS</sequence>
<dbReference type="SUPFAM" id="SSF56349">
    <property type="entry name" value="DNA breaking-rejoining enzymes"/>
    <property type="match status" value="1"/>
</dbReference>
<organism evidence="4 5">
    <name type="scientific">Streptomyces viridosporus (strain ATCC 14672 / DSM 40746 / JCM 4963 / KCTC 9882 / NRRL B-12104 / FH 1290)</name>
    <name type="common">Streptomyces ghanaensis</name>
    <dbReference type="NCBI Taxonomy" id="566461"/>
    <lineage>
        <taxon>Bacteria</taxon>
        <taxon>Bacillati</taxon>
        <taxon>Actinomycetota</taxon>
        <taxon>Actinomycetes</taxon>
        <taxon>Kitasatosporales</taxon>
        <taxon>Streptomycetaceae</taxon>
        <taxon>Streptomyces</taxon>
    </lineage>
</organism>
<dbReference type="InterPro" id="IPR013762">
    <property type="entry name" value="Integrase-like_cat_sf"/>
</dbReference>
<evidence type="ECO:0000259" key="3">
    <source>
        <dbReference type="PROSITE" id="PS51898"/>
    </source>
</evidence>
<dbReference type="PANTHER" id="PTHR30349:SF64">
    <property type="entry name" value="PROPHAGE INTEGRASE INTD-RELATED"/>
    <property type="match status" value="1"/>
</dbReference>
<dbReference type="GO" id="GO:0006310">
    <property type="term" value="P:DNA recombination"/>
    <property type="evidence" value="ECO:0007669"/>
    <property type="project" value="UniProtKB-KW"/>
</dbReference>
<dbReference type="InterPro" id="IPR011010">
    <property type="entry name" value="DNA_brk_join_enz"/>
</dbReference>
<dbReference type="GO" id="GO:0015074">
    <property type="term" value="P:DNA integration"/>
    <property type="evidence" value="ECO:0007669"/>
    <property type="project" value="InterPro"/>
</dbReference>
<proteinExistence type="predicted"/>
<evidence type="ECO:0000256" key="2">
    <source>
        <dbReference type="SAM" id="MobiDB-lite"/>
    </source>
</evidence>
<dbReference type="AlphaFoldDB" id="D5ZXF0"/>
<name>D5ZXF0_STRV1</name>
<dbReference type="InterPro" id="IPR002104">
    <property type="entry name" value="Integrase_catalytic"/>
</dbReference>
<dbReference type="InterPro" id="IPR050090">
    <property type="entry name" value="Tyrosine_recombinase_XerCD"/>
</dbReference>
<dbReference type="PANTHER" id="PTHR30349">
    <property type="entry name" value="PHAGE INTEGRASE-RELATED"/>
    <property type="match status" value="1"/>
</dbReference>
<dbReference type="PROSITE" id="PS51898">
    <property type="entry name" value="TYR_RECOMBINASE"/>
    <property type="match status" value="1"/>
</dbReference>
<protein>
    <submittedName>
        <fullName evidence="4">Integrase</fullName>
    </submittedName>
</protein>
<keyword evidence="1" id="KW-0233">DNA recombination</keyword>
<feature type="region of interest" description="Disordered" evidence="2">
    <location>
        <begin position="331"/>
        <end position="355"/>
    </location>
</feature>
<dbReference type="RefSeq" id="WP_004983353.1">
    <property type="nucleotide sequence ID" value="NZ_DS999641.1"/>
</dbReference>
<evidence type="ECO:0000313" key="5">
    <source>
        <dbReference type="Proteomes" id="UP000003824"/>
    </source>
</evidence>
<evidence type="ECO:0000313" key="4">
    <source>
        <dbReference type="EMBL" id="EFE67083.2"/>
    </source>
</evidence>
<dbReference type="eggNOG" id="COG0582">
    <property type="taxonomic scope" value="Bacteria"/>
</dbReference>